<name>A0A382S1E1_9ZZZZ</name>
<evidence type="ECO:0000313" key="1">
    <source>
        <dbReference type="EMBL" id="SVD02751.1"/>
    </source>
</evidence>
<reference evidence="1" key="1">
    <citation type="submission" date="2018-05" db="EMBL/GenBank/DDBJ databases">
        <authorList>
            <person name="Lanie J.A."/>
            <person name="Ng W.-L."/>
            <person name="Kazmierczak K.M."/>
            <person name="Andrzejewski T.M."/>
            <person name="Davidsen T.M."/>
            <person name="Wayne K.J."/>
            <person name="Tettelin H."/>
            <person name="Glass J.I."/>
            <person name="Rusch D."/>
            <person name="Podicherti R."/>
            <person name="Tsui H.-C.T."/>
            <person name="Winkler M.E."/>
        </authorList>
    </citation>
    <scope>NUCLEOTIDE SEQUENCE</scope>
</reference>
<dbReference type="AlphaFoldDB" id="A0A382S1E1"/>
<proteinExistence type="predicted"/>
<gene>
    <name evidence="1" type="ORF">METZ01_LOCUS355605</name>
</gene>
<accession>A0A382S1E1</accession>
<dbReference type="EMBL" id="UINC01125131">
    <property type="protein sequence ID" value="SVD02751.1"/>
    <property type="molecule type" value="Genomic_DNA"/>
</dbReference>
<feature type="non-terminal residue" evidence="1">
    <location>
        <position position="34"/>
    </location>
</feature>
<sequence>MMVASAKADILKGIEMYNNRHLGAINNNASNQNI</sequence>
<organism evidence="1">
    <name type="scientific">marine metagenome</name>
    <dbReference type="NCBI Taxonomy" id="408172"/>
    <lineage>
        <taxon>unclassified sequences</taxon>
        <taxon>metagenomes</taxon>
        <taxon>ecological metagenomes</taxon>
    </lineage>
</organism>
<protein>
    <submittedName>
        <fullName evidence="1">Uncharacterized protein</fullName>
    </submittedName>
</protein>